<comment type="caution">
    <text evidence="12">The sequence shown here is derived from an EMBL/GenBank/DDBJ whole genome shotgun (WGS) entry which is preliminary data.</text>
</comment>
<evidence type="ECO:0000256" key="2">
    <source>
        <dbReference type="ARBA" id="ARBA00022722"/>
    </source>
</evidence>
<evidence type="ECO:0000256" key="4">
    <source>
        <dbReference type="ARBA" id="ARBA00022801"/>
    </source>
</evidence>
<evidence type="ECO:0000256" key="8">
    <source>
        <dbReference type="ARBA" id="ARBA00023118"/>
    </source>
</evidence>
<name>A0A644U8M3_9ZZZZ</name>
<dbReference type="GO" id="GO:0051536">
    <property type="term" value="F:iron-sulfur cluster binding"/>
    <property type="evidence" value="ECO:0007669"/>
    <property type="project" value="UniProtKB-KW"/>
</dbReference>
<dbReference type="GO" id="GO:0051607">
    <property type="term" value="P:defense response to virus"/>
    <property type="evidence" value="ECO:0007669"/>
    <property type="project" value="UniProtKB-KW"/>
</dbReference>
<protein>
    <recommendedName>
        <fullName evidence="1">5' to 3' exodeoxyribonuclease (nucleoside 3'-phosphate-forming)</fullName>
        <ecNumber evidence="1">3.1.12.1</ecNumber>
    </recommendedName>
</protein>
<comment type="catalytic activity">
    <reaction evidence="10">
        <text>exonucleolytic cleavage in the 5'- to 3'-direction to yield nucleoside 3'-phosphates.</text>
        <dbReference type="EC" id="3.1.12.1"/>
    </reaction>
</comment>
<feature type="domain" description="DUF83" evidence="11">
    <location>
        <begin position="4"/>
        <end position="165"/>
    </location>
</feature>
<organism evidence="12">
    <name type="scientific">bioreactor metagenome</name>
    <dbReference type="NCBI Taxonomy" id="1076179"/>
    <lineage>
        <taxon>unclassified sequences</taxon>
        <taxon>metagenomes</taxon>
        <taxon>ecological metagenomes</taxon>
    </lineage>
</organism>
<proteinExistence type="predicted"/>
<keyword evidence="2" id="KW-0540">Nuclease</keyword>
<reference evidence="12" key="1">
    <citation type="submission" date="2019-08" db="EMBL/GenBank/DDBJ databases">
        <authorList>
            <person name="Kucharzyk K."/>
            <person name="Murdoch R.W."/>
            <person name="Higgins S."/>
            <person name="Loffler F."/>
        </authorList>
    </citation>
    <scope>NUCLEOTIDE SEQUENCE</scope>
</reference>
<dbReference type="PANTHER" id="PTHR37168:SF1">
    <property type="entry name" value="CRISPR-ASSOCIATED EXONUCLEASE CAS4"/>
    <property type="match status" value="1"/>
</dbReference>
<dbReference type="Pfam" id="PF01930">
    <property type="entry name" value="Cas_Cas4"/>
    <property type="match status" value="1"/>
</dbReference>
<dbReference type="GO" id="GO:0004527">
    <property type="term" value="F:exonuclease activity"/>
    <property type="evidence" value="ECO:0007669"/>
    <property type="project" value="UniProtKB-KW"/>
</dbReference>
<accession>A0A644U8M3</accession>
<evidence type="ECO:0000256" key="7">
    <source>
        <dbReference type="ARBA" id="ARBA00023014"/>
    </source>
</evidence>
<evidence type="ECO:0000256" key="3">
    <source>
        <dbReference type="ARBA" id="ARBA00022723"/>
    </source>
</evidence>
<keyword evidence="6" id="KW-0408">Iron</keyword>
<dbReference type="InterPro" id="IPR011604">
    <property type="entry name" value="PDDEXK-like_dom_sf"/>
</dbReference>
<keyword evidence="9" id="KW-0464">Manganese</keyword>
<keyword evidence="8" id="KW-0051">Antiviral defense</keyword>
<dbReference type="PANTHER" id="PTHR37168">
    <property type="entry name" value="CRISPR-ASSOCIATED EXONUCLEASE CAS4"/>
    <property type="match status" value="1"/>
</dbReference>
<dbReference type="GO" id="GO:0046872">
    <property type="term" value="F:metal ion binding"/>
    <property type="evidence" value="ECO:0007669"/>
    <property type="project" value="UniProtKB-KW"/>
</dbReference>
<evidence type="ECO:0000313" key="12">
    <source>
        <dbReference type="EMBL" id="MPL75152.1"/>
    </source>
</evidence>
<dbReference type="Gene3D" id="3.90.320.10">
    <property type="match status" value="1"/>
</dbReference>
<dbReference type="InterPro" id="IPR022765">
    <property type="entry name" value="Dna2/Cas4_DUF83"/>
</dbReference>
<dbReference type="EMBL" id="VSSQ01000086">
    <property type="protein sequence ID" value="MPL75152.1"/>
    <property type="molecule type" value="Genomic_DNA"/>
</dbReference>
<evidence type="ECO:0000256" key="5">
    <source>
        <dbReference type="ARBA" id="ARBA00022839"/>
    </source>
</evidence>
<dbReference type="EC" id="3.1.12.1" evidence="1"/>
<keyword evidence="5" id="KW-0269">Exonuclease</keyword>
<evidence type="ECO:0000256" key="10">
    <source>
        <dbReference type="ARBA" id="ARBA00033996"/>
    </source>
</evidence>
<keyword evidence="4" id="KW-0378">Hydrolase</keyword>
<dbReference type="InterPro" id="IPR013343">
    <property type="entry name" value="CRISPR-assoc_prot_Cas4"/>
</dbReference>
<evidence type="ECO:0000256" key="1">
    <source>
        <dbReference type="ARBA" id="ARBA00012768"/>
    </source>
</evidence>
<keyword evidence="7" id="KW-0411">Iron-sulfur</keyword>
<evidence type="ECO:0000256" key="6">
    <source>
        <dbReference type="ARBA" id="ARBA00023004"/>
    </source>
</evidence>
<sequence>MRITGTHFSYYIICHRKLWLFSNGIQMEHTSELVETGKLIHETSYPARNERYEEVEIDGVKVDYYDARRGIIHEIKKSDKLEDAHELQLKYYLWVFEQNGIRADFGILEYPKLRKTSEVYLSNIDRESFPDMMAEIEEICRNEHCPEKEKMSICKHCSYFDFCWIGENDGEC</sequence>
<keyword evidence="3" id="KW-0479">Metal-binding</keyword>
<gene>
    <name evidence="12" type="ORF">SDC9_20973</name>
</gene>
<evidence type="ECO:0000256" key="9">
    <source>
        <dbReference type="ARBA" id="ARBA00023211"/>
    </source>
</evidence>
<evidence type="ECO:0000259" key="11">
    <source>
        <dbReference type="Pfam" id="PF01930"/>
    </source>
</evidence>
<dbReference type="AlphaFoldDB" id="A0A644U8M3"/>
<dbReference type="NCBIfam" id="TIGR00372">
    <property type="entry name" value="cas4"/>
    <property type="match status" value="1"/>
</dbReference>